<evidence type="ECO:0000313" key="1">
    <source>
        <dbReference type="EMBL" id="AZQ36825.1"/>
    </source>
</evidence>
<dbReference type="RefSeq" id="WP_126394309.1">
    <property type="nucleotide sequence ID" value="NZ_CP034539.1"/>
</dbReference>
<organism evidence="1 2">
    <name type="scientific">Streptomyces cyaneochromogenes</name>
    <dbReference type="NCBI Taxonomy" id="2496836"/>
    <lineage>
        <taxon>Bacteria</taxon>
        <taxon>Bacillati</taxon>
        <taxon>Actinomycetota</taxon>
        <taxon>Actinomycetes</taxon>
        <taxon>Kitasatosporales</taxon>
        <taxon>Streptomycetaceae</taxon>
        <taxon>Streptomyces</taxon>
    </lineage>
</organism>
<proteinExistence type="predicted"/>
<dbReference type="AlphaFoldDB" id="A0A3Q9EUV5"/>
<evidence type="ECO:0000313" key="2">
    <source>
        <dbReference type="Proteomes" id="UP000280298"/>
    </source>
</evidence>
<sequence length="64" mass="6868">MSSAPDPGYDQKTFTACFNGGTSRGEWNNLPQGNYYFAIKKIDGGSSGTLDVADVDQDTLKDDS</sequence>
<dbReference type="EMBL" id="CP034539">
    <property type="protein sequence ID" value="AZQ36825.1"/>
    <property type="molecule type" value="Genomic_DNA"/>
</dbReference>
<keyword evidence="2" id="KW-1185">Reference proteome</keyword>
<protein>
    <submittedName>
        <fullName evidence="1">Uncharacterized protein</fullName>
    </submittedName>
</protein>
<accession>A0A3Q9EUV5</accession>
<reference evidence="1 2" key="1">
    <citation type="journal article" date="2019" name="Int. J. Syst. Evol. Microbiol.">
        <title>Streptomyces cyaneochromogenes sp. nov., a blue pigment-producing actinomycete from manganese-contaminated soil.</title>
        <authorList>
            <person name="Tang X."/>
            <person name="Zhao J."/>
            <person name="Li K."/>
            <person name="Chen Z."/>
            <person name="Sun Y."/>
            <person name="Gao J."/>
        </authorList>
    </citation>
    <scope>NUCLEOTIDE SEQUENCE [LARGE SCALE GENOMIC DNA]</scope>
    <source>
        <strain evidence="1 2">MK-45</strain>
    </source>
</reference>
<dbReference type="KEGG" id="scya:EJ357_28040"/>
<gene>
    <name evidence="1" type="ORF">EJ357_28040</name>
</gene>
<dbReference type="OrthoDB" id="4331468at2"/>
<name>A0A3Q9EUV5_9ACTN</name>
<dbReference type="Proteomes" id="UP000280298">
    <property type="component" value="Chromosome"/>
</dbReference>